<evidence type="ECO:0000313" key="13">
    <source>
        <dbReference type="Proteomes" id="UP001272242"/>
    </source>
</evidence>
<keyword evidence="5" id="KW-0350">Heme biosynthesis</keyword>
<dbReference type="PIRSF" id="PIRSF001415">
    <property type="entry name" value="Porphbilin_synth"/>
    <property type="match status" value="1"/>
</dbReference>
<keyword evidence="13" id="KW-1185">Reference proteome</keyword>
<dbReference type="SUPFAM" id="SSF51569">
    <property type="entry name" value="Aldolase"/>
    <property type="match status" value="1"/>
</dbReference>
<evidence type="ECO:0000256" key="3">
    <source>
        <dbReference type="ARBA" id="ARBA00012053"/>
    </source>
</evidence>
<reference evidence="13" key="1">
    <citation type="journal article" date="2023" name="Mar. Drugs">
        <title>Gemmata algarum, a Novel Planctomycete Isolated from an Algal Mat, Displays Antimicrobial Activity.</title>
        <authorList>
            <person name="Kumar G."/>
            <person name="Kallscheuer N."/>
            <person name="Kashif M."/>
            <person name="Ahamad S."/>
            <person name="Jagadeeshwari U."/>
            <person name="Pannikurungottu S."/>
            <person name="Haufschild T."/>
            <person name="Kabuu M."/>
            <person name="Sasikala C."/>
            <person name="Jogler C."/>
            <person name="Ramana C."/>
        </authorList>
    </citation>
    <scope>NUCLEOTIDE SEQUENCE [LARGE SCALE GENOMIC DNA]</scope>
    <source>
        <strain evidence="13">JC673</strain>
    </source>
</reference>
<dbReference type="EC" id="4.2.1.24" evidence="3 9"/>
<comment type="pathway">
    <text evidence="1">Porphyrin-containing compound metabolism; protoporphyrin-IX biosynthesis; coproporphyrinogen-III from 5-aminolevulinate: step 1/4.</text>
</comment>
<evidence type="ECO:0000313" key="12">
    <source>
        <dbReference type="EMBL" id="MDY3559591.1"/>
    </source>
</evidence>
<dbReference type="Pfam" id="PF00490">
    <property type="entry name" value="ALAD"/>
    <property type="match status" value="1"/>
</dbReference>
<name>A0ABU5EWN3_9BACT</name>
<dbReference type="InterPro" id="IPR030656">
    <property type="entry name" value="ALAD_AS"/>
</dbReference>
<dbReference type="CDD" id="cd00384">
    <property type="entry name" value="ALAD_PBGS"/>
    <property type="match status" value="1"/>
</dbReference>
<accession>A0ABU5EWN3</accession>
<comment type="similarity">
    <text evidence="2 10">Belongs to the ALAD family.</text>
</comment>
<protein>
    <recommendedName>
        <fullName evidence="4 9">Delta-aminolevulinic acid dehydratase</fullName>
        <ecNumber evidence="3 9">4.2.1.24</ecNumber>
    </recommendedName>
</protein>
<comment type="caution">
    <text evidence="12">The sequence shown here is derived from an EMBL/GenBank/DDBJ whole genome shotgun (WGS) entry which is preliminary data.</text>
</comment>
<evidence type="ECO:0000256" key="8">
    <source>
        <dbReference type="ARBA" id="ARBA00047651"/>
    </source>
</evidence>
<gene>
    <name evidence="12" type="primary">hemB</name>
    <name evidence="12" type="ORF">R5W23_000585</name>
</gene>
<evidence type="ECO:0000256" key="6">
    <source>
        <dbReference type="ARBA" id="ARBA00023239"/>
    </source>
</evidence>
<sequence length="356" mass="38789">MAKRELVSTQATEPMNHPICGDTPPSTTFPVARPRRLRYNPLVRELVRETELSAHDLILPLFVRPGAGVRQEIGSMPGNFQLSPDTLVDEVGAARDLGIKAFILFGIPEFKDATGSSALKDEGIVQQSLRALRKAHGSNVLLITDECFCEYTDHGHCGILCDRGGILDVDNDATLPILAQQCVSHAKAGADVIAPSGMMDGMVRAIRTGLDDAGFQNVPILSYAAKYASGFYGPFREAAESPPSFGDRNTYQMDPANGDEALKEVAIDLAEGADMIMVKPALSYLDIIRRVKERFQVPVAAYNVSGEFAMVKAAAQKGWIDERRVTLEILTSIRRAGSDMILTYHARDVAKWLRAG</sequence>
<dbReference type="InterPro" id="IPR001731">
    <property type="entry name" value="ALAD"/>
</dbReference>
<dbReference type="GO" id="GO:0004655">
    <property type="term" value="F:porphobilinogen synthase activity"/>
    <property type="evidence" value="ECO:0007669"/>
    <property type="project" value="UniProtKB-EC"/>
</dbReference>
<dbReference type="SMART" id="SM01004">
    <property type="entry name" value="ALAD"/>
    <property type="match status" value="1"/>
</dbReference>
<evidence type="ECO:0000256" key="2">
    <source>
        <dbReference type="ARBA" id="ARBA00008055"/>
    </source>
</evidence>
<dbReference type="PRINTS" id="PR00144">
    <property type="entry name" value="DALDHYDRTASE"/>
</dbReference>
<evidence type="ECO:0000256" key="5">
    <source>
        <dbReference type="ARBA" id="ARBA00023133"/>
    </source>
</evidence>
<keyword evidence="7 9" id="KW-0627">Porphyrin biosynthesis</keyword>
<dbReference type="PANTHER" id="PTHR11458:SF0">
    <property type="entry name" value="DELTA-AMINOLEVULINIC ACID DEHYDRATASE"/>
    <property type="match status" value="1"/>
</dbReference>
<dbReference type="PROSITE" id="PS00169">
    <property type="entry name" value="D_ALA_DEHYDRATASE"/>
    <property type="match status" value="1"/>
</dbReference>
<dbReference type="PANTHER" id="PTHR11458">
    <property type="entry name" value="DELTA-AMINOLEVULINIC ACID DEHYDRATASE"/>
    <property type="match status" value="1"/>
</dbReference>
<dbReference type="NCBIfam" id="NF006762">
    <property type="entry name" value="PRK09283.1"/>
    <property type="match status" value="1"/>
</dbReference>
<comment type="catalytic activity">
    <reaction evidence="8 9">
        <text>2 5-aminolevulinate = porphobilinogen + 2 H2O + H(+)</text>
        <dbReference type="Rhea" id="RHEA:24064"/>
        <dbReference type="ChEBI" id="CHEBI:15377"/>
        <dbReference type="ChEBI" id="CHEBI:15378"/>
        <dbReference type="ChEBI" id="CHEBI:58126"/>
        <dbReference type="ChEBI" id="CHEBI:356416"/>
        <dbReference type="EC" id="4.2.1.24"/>
    </reaction>
</comment>
<evidence type="ECO:0000256" key="4">
    <source>
        <dbReference type="ARBA" id="ARBA00020771"/>
    </source>
</evidence>
<dbReference type="InterPro" id="IPR013785">
    <property type="entry name" value="Aldolase_TIM"/>
</dbReference>
<feature type="region of interest" description="Disordered" evidence="11">
    <location>
        <begin position="1"/>
        <end position="27"/>
    </location>
</feature>
<dbReference type="EMBL" id="JAXBLV010000111">
    <property type="protein sequence ID" value="MDY3559591.1"/>
    <property type="molecule type" value="Genomic_DNA"/>
</dbReference>
<evidence type="ECO:0000256" key="11">
    <source>
        <dbReference type="SAM" id="MobiDB-lite"/>
    </source>
</evidence>
<dbReference type="Gene3D" id="3.20.20.70">
    <property type="entry name" value="Aldolase class I"/>
    <property type="match status" value="1"/>
</dbReference>
<keyword evidence="6 9" id="KW-0456">Lyase</keyword>
<organism evidence="12 13">
    <name type="scientific">Gemmata algarum</name>
    <dbReference type="NCBI Taxonomy" id="2975278"/>
    <lineage>
        <taxon>Bacteria</taxon>
        <taxon>Pseudomonadati</taxon>
        <taxon>Planctomycetota</taxon>
        <taxon>Planctomycetia</taxon>
        <taxon>Gemmatales</taxon>
        <taxon>Gemmataceae</taxon>
        <taxon>Gemmata</taxon>
    </lineage>
</organism>
<evidence type="ECO:0000256" key="1">
    <source>
        <dbReference type="ARBA" id="ARBA00004694"/>
    </source>
</evidence>
<evidence type="ECO:0000256" key="9">
    <source>
        <dbReference type="RuleBase" id="RU000515"/>
    </source>
</evidence>
<evidence type="ECO:0000256" key="10">
    <source>
        <dbReference type="RuleBase" id="RU004161"/>
    </source>
</evidence>
<comment type="subunit">
    <text evidence="9">Homooctamer.</text>
</comment>
<dbReference type="Proteomes" id="UP001272242">
    <property type="component" value="Unassembled WGS sequence"/>
</dbReference>
<evidence type="ECO:0000256" key="7">
    <source>
        <dbReference type="ARBA" id="ARBA00023244"/>
    </source>
</evidence>
<proteinExistence type="inferred from homology"/>